<evidence type="ECO:0000313" key="2">
    <source>
        <dbReference type="EMBL" id="PVZ65467.1"/>
    </source>
</evidence>
<dbReference type="Proteomes" id="UP000244906">
    <property type="component" value="Unassembled WGS sequence"/>
</dbReference>
<proteinExistence type="predicted"/>
<reference evidence="2 3" key="1">
    <citation type="submission" date="2018-04" db="EMBL/GenBank/DDBJ databases">
        <title>Thalassorhabdus spongiae gen. nov., sp. nov., isolated from a marine sponge in South-West Iceland.</title>
        <authorList>
            <person name="Knobloch S."/>
            <person name="Daussin A."/>
            <person name="Johannsson R."/>
            <person name="Marteinsson V.T."/>
        </authorList>
    </citation>
    <scope>NUCLEOTIDE SEQUENCE [LARGE SCALE GENOMIC DNA]</scope>
    <source>
        <strain evidence="2 3">Hp12</strain>
    </source>
</reference>
<dbReference type="PROSITE" id="PS51787">
    <property type="entry name" value="LON_N"/>
    <property type="match status" value="1"/>
</dbReference>
<evidence type="ECO:0000313" key="3">
    <source>
        <dbReference type="Proteomes" id="UP000244906"/>
    </source>
</evidence>
<evidence type="ECO:0000259" key="1">
    <source>
        <dbReference type="PROSITE" id="PS51787"/>
    </source>
</evidence>
<dbReference type="InterPro" id="IPR046336">
    <property type="entry name" value="Lon_prtase_N_sf"/>
</dbReference>
<accession>A0A2V1GX16</accession>
<dbReference type="OrthoDB" id="8558970at2"/>
<organism evidence="2 3">
    <name type="scientific">Pelagibaculum spongiae</name>
    <dbReference type="NCBI Taxonomy" id="2080658"/>
    <lineage>
        <taxon>Bacteria</taxon>
        <taxon>Pseudomonadati</taxon>
        <taxon>Pseudomonadota</taxon>
        <taxon>Gammaproteobacteria</taxon>
        <taxon>Oceanospirillales</taxon>
        <taxon>Pelagibaculum</taxon>
    </lineage>
</organism>
<feature type="domain" description="Lon N-terminal" evidence="1">
    <location>
        <begin position="17"/>
        <end position="204"/>
    </location>
</feature>
<keyword evidence="3" id="KW-1185">Reference proteome</keyword>
<protein>
    <submittedName>
        <fullName evidence="2">Peptidase S16</fullName>
    </submittedName>
</protein>
<comment type="caution">
    <text evidence="2">The sequence shown here is derived from an EMBL/GenBank/DDBJ whole genome shotgun (WGS) entry which is preliminary data.</text>
</comment>
<dbReference type="InterPro" id="IPR015947">
    <property type="entry name" value="PUA-like_sf"/>
</dbReference>
<dbReference type="Gene3D" id="2.30.130.40">
    <property type="entry name" value="LON domain-like"/>
    <property type="match status" value="1"/>
</dbReference>
<dbReference type="PANTHER" id="PTHR46732:SF8">
    <property type="entry name" value="ATP-DEPENDENT PROTEASE LA (LON) DOMAIN PROTEIN"/>
    <property type="match status" value="1"/>
</dbReference>
<dbReference type="Pfam" id="PF02190">
    <property type="entry name" value="LON_substr_bdg"/>
    <property type="match status" value="1"/>
</dbReference>
<dbReference type="SUPFAM" id="SSF88697">
    <property type="entry name" value="PUA domain-like"/>
    <property type="match status" value="1"/>
</dbReference>
<sequence>MAQQKPDQKQSKDKTQVLDMPLFPLRSILFPGGQLELQVFEPRYLSLVSECLREDREFGVVFIDSGEETGAPASVHQIGCSARIFNWDSLPNGFLGISVVGGRRFKIIKNWARKEDLQIRADVEWIEAPKMPIPEGFEGLTELLQQALLQKNMEIPQECDDACWMVFRVAEVLPLSDDQKQSLLNEEDPRTQLQQLTDILEKTFN</sequence>
<dbReference type="SMART" id="SM00464">
    <property type="entry name" value="LON"/>
    <property type="match status" value="1"/>
</dbReference>
<dbReference type="PANTHER" id="PTHR46732">
    <property type="entry name" value="ATP-DEPENDENT PROTEASE LA (LON) DOMAIN PROTEIN"/>
    <property type="match status" value="1"/>
</dbReference>
<dbReference type="Gene3D" id="1.10.4060.10">
    <property type="entry name" value="BPP1347 like domain"/>
    <property type="match status" value="1"/>
</dbReference>
<dbReference type="InterPro" id="IPR003111">
    <property type="entry name" value="Lon_prtase_N"/>
</dbReference>
<dbReference type="EMBL" id="QDDL01000010">
    <property type="protein sequence ID" value="PVZ65467.1"/>
    <property type="molecule type" value="Genomic_DNA"/>
</dbReference>
<gene>
    <name evidence="2" type="ORF">DC094_18480</name>
</gene>
<dbReference type="RefSeq" id="WP_116688603.1">
    <property type="nucleotide sequence ID" value="NZ_CAWNYD010000010.1"/>
</dbReference>
<dbReference type="AlphaFoldDB" id="A0A2V1GX16"/>
<name>A0A2V1GX16_9GAMM</name>